<reference evidence="1 2" key="1">
    <citation type="submission" date="2019-12" db="EMBL/GenBank/DDBJ databases">
        <authorList>
            <person name="Alioto T."/>
            <person name="Alioto T."/>
            <person name="Gomez Garrido J."/>
        </authorList>
    </citation>
    <scope>NUCLEOTIDE SEQUENCE [LARGE SCALE GENOMIC DNA]</scope>
</reference>
<dbReference type="Gramene" id="OE9A040271T1">
    <property type="protein sequence ID" value="OE9A040271C1"/>
    <property type="gene ID" value="OE9A040271"/>
</dbReference>
<proteinExistence type="predicted"/>
<protein>
    <submittedName>
        <fullName evidence="1">Uncharacterized protein</fullName>
    </submittedName>
</protein>
<organism evidence="1 2">
    <name type="scientific">Olea europaea subsp. europaea</name>
    <dbReference type="NCBI Taxonomy" id="158383"/>
    <lineage>
        <taxon>Eukaryota</taxon>
        <taxon>Viridiplantae</taxon>
        <taxon>Streptophyta</taxon>
        <taxon>Embryophyta</taxon>
        <taxon>Tracheophyta</taxon>
        <taxon>Spermatophyta</taxon>
        <taxon>Magnoliopsida</taxon>
        <taxon>eudicotyledons</taxon>
        <taxon>Gunneridae</taxon>
        <taxon>Pentapetalae</taxon>
        <taxon>asterids</taxon>
        <taxon>lamiids</taxon>
        <taxon>Lamiales</taxon>
        <taxon>Oleaceae</taxon>
        <taxon>Oleeae</taxon>
        <taxon>Olea</taxon>
    </lineage>
</organism>
<name>A0A8S0VCZ7_OLEEU</name>
<evidence type="ECO:0000313" key="2">
    <source>
        <dbReference type="Proteomes" id="UP000594638"/>
    </source>
</evidence>
<comment type="caution">
    <text evidence="1">The sequence shown here is derived from an EMBL/GenBank/DDBJ whole genome shotgun (WGS) entry which is preliminary data.</text>
</comment>
<sequence length="230" mass="24957">MEEKIEFEVEMLKKLEKRDGARRKWSFPASWTPLWSVTIRNGPSDALRDEIEVLRRDLGELHTEVAALRGDVAGFRALEGRGGGRVGGAGGGRDGWGGGAGGGRMIEGVEGGTGVPEGETGMPEGVIEEIGEGTPEVVVEGDEGVAEDERTPKMMDDDVVFVSEGATEVPKGKKRANDAPELMVGKRSRLPSQYIVFSYTIEAKKRGFVDGTFPNFFRDVNPVRQKAFDD</sequence>
<dbReference type="EMBL" id="CACTIH010009275">
    <property type="protein sequence ID" value="CAA3028915.1"/>
    <property type="molecule type" value="Genomic_DNA"/>
</dbReference>
<dbReference type="AlphaFoldDB" id="A0A8S0VCZ7"/>
<evidence type="ECO:0000313" key="1">
    <source>
        <dbReference type="EMBL" id="CAA3028915.1"/>
    </source>
</evidence>
<gene>
    <name evidence="1" type="ORF">OLEA9_A040271</name>
</gene>
<dbReference type="Proteomes" id="UP000594638">
    <property type="component" value="Unassembled WGS sequence"/>
</dbReference>
<keyword evidence="2" id="KW-1185">Reference proteome</keyword>
<accession>A0A8S0VCZ7</accession>